<comment type="caution">
    <text evidence="1">The sequence shown here is derived from an EMBL/GenBank/DDBJ whole genome shotgun (WGS) entry which is preliminary data.</text>
</comment>
<sequence length="160" mass="18329">MEGWTRLSDSSWQKFESIFEVNLKTPPLACSVPRTPNAPKKSSKQSRRGADRLQPRRLVFDSEHHQARPGARRQDRGRDRPIRVWEDSGVAIWSSSAIPSQRSVERKLRSTPRSESGNNKRHNKVKGSSRVKAVVNDKRDCSISKKEDDPIKSNFRALRI</sequence>
<reference evidence="1" key="1">
    <citation type="submission" date="2023-04" db="EMBL/GenBank/DDBJ databases">
        <title>A chromosome-level genome assembly of the parasitoid wasp Eretmocerus hayati.</title>
        <authorList>
            <person name="Zhong Y."/>
            <person name="Liu S."/>
            <person name="Liu Y."/>
        </authorList>
    </citation>
    <scope>NUCLEOTIDE SEQUENCE</scope>
    <source>
        <strain evidence="1">ZJU_SS_LIU_2023</strain>
    </source>
</reference>
<protein>
    <submittedName>
        <fullName evidence="1">Uncharacterized protein</fullName>
    </submittedName>
</protein>
<evidence type="ECO:0000313" key="2">
    <source>
        <dbReference type="Proteomes" id="UP001239111"/>
    </source>
</evidence>
<name>A0ACC2PUY9_9HYME</name>
<organism evidence="1 2">
    <name type="scientific">Eretmocerus hayati</name>
    <dbReference type="NCBI Taxonomy" id="131215"/>
    <lineage>
        <taxon>Eukaryota</taxon>
        <taxon>Metazoa</taxon>
        <taxon>Ecdysozoa</taxon>
        <taxon>Arthropoda</taxon>
        <taxon>Hexapoda</taxon>
        <taxon>Insecta</taxon>
        <taxon>Pterygota</taxon>
        <taxon>Neoptera</taxon>
        <taxon>Endopterygota</taxon>
        <taxon>Hymenoptera</taxon>
        <taxon>Apocrita</taxon>
        <taxon>Proctotrupomorpha</taxon>
        <taxon>Chalcidoidea</taxon>
        <taxon>Aphelinidae</taxon>
        <taxon>Aphelininae</taxon>
        <taxon>Eretmocerus</taxon>
    </lineage>
</organism>
<accession>A0ACC2PUY9</accession>
<proteinExistence type="predicted"/>
<evidence type="ECO:0000313" key="1">
    <source>
        <dbReference type="EMBL" id="KAJ8687212.1"/>
    </source>
</evidence>
<dbReference type="EMBL" id="CM056741">
    <property type="protein sequence ID" value="KAJ8687212.1"/>
    <property type="molecule type" value="Genomic_DNA"/>
</dbReference>
<keyword evidence="2" id="KW-1185">Reference proteome</keyword>
<dbReference type="Proteomes" id="UP001239111">
    <property type="component" value="Chromosome 1"/>
</dbReference>
<gene>
    <name evidence="1" type="ORF">QAD02_023006</name>
</gene>